<gene>
    <name evidence="2" type="primary">107366073</name>
</gene>
<protein>
    <submittedName>
        <fullName evidence="2">Uncharacterized protein</fullName>
    </submittedName>
</protein>
<name>T1KPJ9_TETUR</name>
<dbReference type="OMA" id="FVNEWEQ"/>
<sequence length="215" mass="24433">MNFLIILSAIFCLSPISAAPTEGPTPLAKAAVEFNRRFVNEWEQMVPGWDSKASLQSNLMALLSRPFDNNMVPAWNPDISAKENFEKYIVLLDVEGLARNKSVVDNMALIVQKYFNKLPIPMFFPKSEIEEKIVDEMTTFVTEHFDHNIKTETLDQAVNAWLDSLDIKISDPKDFIKSTLETIFAQISFPGFSSDKTLQDNVVGLTEFIFQKIDF</sequence>
<feature type="signal peptide" evidence="1">
    <location>
        <begin position="1"/>
        <end position="18"/>
    </location>
</feature>
<reference evidence="2" key="2">
    <citation type="submission" date="2015-06" db="UniProtKB">
        <authorList>
            <consortium name="EnsemblMetazoa"/>
        </authorList>
    </citation>
    <scope>IDENTIFICATION</scope>
</reference>
<reference evidence="3" key="1">
    <citation type="submission" date="2011-08" db="EMBL/GenBank/DDBJ databases">
        <authorList>
            <person name="Rombauts S."/>
        </authorList>
    </citation>
    <scope>NUCLEOTIDE SEQUENCE</scope>
    <source>
        <strain evidence="3">London</strain>
    </source>
</reference>
<dbReference type="Proteomes" id="UP000015104">
    <property type="component" value="Unassembled WGS sequence"/>
</dbReference>
<dbReference type="EnsemblMetazoa" id="tetur17g00740.1">
    <property type="protein sequence ID" value="tetur17g00740.1"/>
    <property type="gene ID" value="tetur17g00740"/>
</dbReference>
<evidence type="ECO:0000313" key="2">
    <source>
        <dbReference type="EnsemblMetazoa" id="tetur17g00740.1"/>
    </source>
</evidence>
<organism evidence="2 3">
    <name type="scientific">Tetranychus urticae</name>
    <name type="common">Two-spotted spider mite</name>
    <dbReference type="NCBI Taxonomy" id="32264"/>
    <lineage>
        <taxon>Eukaryota</taxon>
        <taxon>Metazoa</taxon>
        <taxon>Ecdysozoa</taxon>
        <taxon>Arthropoda</taxon>
        <taxon>Chelicerata</taxon>
        <taxon>Arachnida</taxon>
        <taxon>Acari</taxon>
        <taxon>Acariformes</taxon>
        <taxon>Trombidiformes</taxon>
        <taxon>Prostigmata</taxon>
        <taxon>Eleutherengona</taxon>
        <taxon>Raphignathae</taxon>
        <taxon>Tetranychoidea</taxon>
        <taxon>Tetranychidae</taxon>
        <taxon>Tetranychus</taxon>
    </lineage>
</organism>
<feature type="chain" id="PRO_5004580967" evidence="1">
    <location>
        <begin position="19"/>
        <end position="215"/>
    </location>
</feature>
<dbReference type="EMBL" id="CAEY01000331">
    <property type="status" value="NOT_ANNOTATED_CDS"/>
    <property type="molecule type" value="Genomic_DNA"/>
</dbReference>
<dbReference type="KEGG" id="tut:107366073"/>
<dbReference type="HOGENOM" id="CLU_111735_0_0_1"/>
<accession>T1KPJ9</accession>
<dbReference type="AlphaFoldDB" id="T1KPJ9"/>
<keyword evidence="1" id="KW-0732">Signal</keyword>
<evidence type="ECO:0000313" key="3">
    <source>
        <dbReference type="Proteomes" id="UP000015104"/>
    </source>
</evidence>
<evidence type="ECO:0000256" key="1">
    <source>
        <dbReference type="SAM" id="SignalP"/>
    </source>
</evidence>
<proteinExistence type="predicted"/>
<keyword evidence="3" id="KW-1185">Reference proteome</keyword>